<protein>
    <recommendedName>
        <fullName evidence="5">FAD-binding PCMH-type domain-containing protein</fullName>
    </recommendedName>
</protein>
<evidence type="ECO:0000256" key="4">
    <source>
        <dbReference type="ARBA" id="ARBA00023002"/>
    </source>
</evidence>
<dbReference type="EMBL" id="JBAHYK010000058">
    <property type="protein sequence ID" value="KAL0579493.1"/>
    <property type="molecule type" value="Genomic_DNA"/>
</dbReference>
<proteinExistence type="inferred from homology"/>
<evidence type="ECO:0000259" key="5">
    <source>
        <dbReference type="PROSITE" id="PS51387"/>
    </source>
</evidence>
<dbReference type="PANTHER" id="PTHR42973:SF53">
    <property type="entry name" value="FAD-BINDING PCMH-TYPE DOMAIN-CONTAINING PROTEIN-RELATED"/>
    <property type="match status" value="1"/>
</dbReference>
<keyword evidence="2" id="KW-0285">Flavoprotein</keyword>
<evidence type="ECO:0000256" key="1">
    <source>
        <dbReference type="ARBA" id="ARBA00005466"/>
    </source>
</evidence>
<keyword evidence="3" id="KW-0274">FAD</keyword>
<keyword evidence="7" id="KW-1185">Reference proteome</keyword>
<reference evidence="6 7" key="1">
    <citation type="submission" date="2024-02" db="EMBL/GenBank/DDBJ databases">
        <title>A draft genome for the cacao thread blight pathogen Marasmius crinis-equi.</title>
        <authorList>
            <person name="Cohen S.P."/>
            <person name="Baruah I.K."/>
            <person name="Amoako-Attah I."/>
            <person name="Bukari Y."/>
            <person name="Meinhardt L.W."/>
            <person name="Bailey B.A."/>
        </authorList>
    </citation>
    <scope>NUCLEOTIDE SEQUENCE [LARGE SCALE GENOMIC DNA]</scope>
    <source>
        <strain evidence="6 7">GH-76</strain>
    </source>
</reference>
<evidence type="ECO:0000313" key="7">
    <source>
        <dbReference type="Proteomes" id="UP001465976"/>
    </source>
</evidence>
<sequence>MKIATRHECKFAVRSGGHMAWTGASNIDDHGFTIDLQNLNTGVSLSDDHSVVSFSAGSRWRDVYRVLTPHNLTTVGGRVGDVGVGGFLLGGGIGFLTAKHGFGSDNVVSYEVVLADGSIVTANDKEHSDLFWALKLGSTNFGIVTRFDMKTFPQGKAWGGSQFFAFDDAPILLEKLVAWTRKASDDPKGFYGLSLAWNPAQQMYIVWTLQTYLEPVPYPPLWSDFVGLSPLVDSVGIKDLIEITEEFQEADPGKQGRSLWSSMSFVPNARFHLDIHRKGVELFEPYHNHAGVHWAVSVQPLPHSATAVAMRAGGTPSVTSTHEEDLWIMLITTDWLDPADDMVMTQNSKELIRWAENEATRRGLFMPFVYMNYAAGYQSVLPRSTGKNLRRMMEVKDAYDSDGLLDELWVGGFKLPQQKHEHDGSEL</sequence>
<comment type="caution">
    <text evidence="6">The sequence shown here is derived from an EMBL/GenBank/DDBJ whole genome shotgun (WGS) entry which is preliminary data.</text>
</comment>
<gene>
    <name evidence="6" type="ORF">V5O48_002535</name>
</gene>
<dbReference type="InterPro" id="IPR006094">
    <property type="entry name" value="Oxid_FAD_bind_N"/>
</dbReference>
<dbReference type="PANTHER" id="PTHR42973">
    <property type="entry name" value="BINDING OXIDOREDUCTASE, PUTATIVE (AFU_ORTHOLOGUE AFUA_1G17690)-RELATED"/>
    <property type="match status" value="1"/>
</dbReference>
<dbReference type="InterPro" id="IPR050416">
    <property type="entry name" value="FAD-linked_Oxidoreductase"/>
</dbReference>
<name>A0ABR3FWI1_9AGAR</name>
<dbReference type="InterPro" id="IPR036318">
    <property type="entry name" value="FAD-bd_PCMH-like_sf"/>
</dbReference>
<dbReference type="SUPFAM" id="SSF56176">
    <property type="entry name" value="FAD-binding/transporter-associated domain-like"/>
    <property type="match status" value="1"/>
</dbReference>
<dbReference type="InterPro" id="IPR016169">
    <property type="entry name" value="FAD-bd_PCMH_sub2"/>
</dbReference>
<accession>A0ABR3FWI1</accession>
<dbReference type="Pfam" id="PF01565">
    <property type="entry name" value="FAD_binding_4"/>
    <property type="match status" value="1"/>
</dbReference>
<dbReference type="InterPro" id="IPR016166">
    <property type="entry name" value="FAD-bd_PCMH"/>
</dbReference>
<dbReference type="PROSITE" id="PS51387">
    <property type="entry name" value="FAD_PCMH"/>
    <property type="match status" value="1"/>
</dbReference>
<dbReference type="Proteomes" id="UP001465976">
    <property type="component" value="Unassembled WGS sequence"/>
</dbReference>
<feature type="domain" description="FAD-binding PCMH-type" evidence="5">
    <location>
        <begin position="1"/>
        <end position="154"/>
    </location>
</feature>
<evidence type="ECO:0000313" key="6">
    <source>
        <dbReference type="EMBL" id="KAL0579493.1"/>
    </source>
</evidence>
<dbReference type="Gene3D" id="3.30.465.10">
    <property type="match status" value="1"/>
</dbReference>
<evidence type="ECO:0000256" key="2">
    <source>
        <dbReference type="ARBA" id="ARBA00022630"/>
    </source>
</evidence>
<evidence type="ECO:0000256" key="3">
    <source>
        <dbReference type="ARBA" id="ARBA00022827"/>
    </source>
</evidence>
<organism evidence="6 7">
    <name type="scientific">Marasmius crinis-equi</name>
    <dbReference type="NCBI Taxonomy" id="585013"/>
    <lineage>
        <taxon>Eukaryota</taxon>
        <taxon>Fungi</taxon>
        <taxon>Dikarya</taxon>
        <taxon>Basidiomycota</taxon>
        <taxon>Agaricomycotina</taxon>
        <taxon>Agaricomycetes</taxon>
        <taxon>Agaricomycetidae</taxon>
        <taxon>Agaricales</taxon>
        <taxon>Marasmiineae</taxon>
        <taxon>Marasmiaceae</taxon>
        <taxon>Marasmius</taxon>
    </lineage>
</organism>
<comment type="similarity">
    <text evidence="1">Belongs to the oxygen-dependent FAD-linked oxidoreductase family.</text>
</comment>
<keyword evidence="4" id="KW-0560">Oxidoreductase</keyword>